<feature type="non-terminal residue" evidence="1">
    <location>
        <position position="1"/>
    </location>
</feature>
<reference evidence="1" key="1">
    <citation type="journal article" date="2015" name="Nature">
        <title>Complex archaea that bridge the gap between prokaryotes and eukaryotes.</title>
        <authorList>
            <person name="Spang A."/>
            <person name="Saw J.H."/>
            <person name="Jorgensen S.L."/>
            <person name="Zaremba-Niedzwiedzka K."/>
            <person name="Martijn J."/>
            <person name="Lind A.E."/>
            <person name="van Eijk R."/>
            <person name="Schleper C."/>
            <person name="Guy L."/>
            <person name="Ettema T.J."/>
        </authorList>
    </citation>
    <scope>NUCLEOTIDE SEQUENCE</scope>
</reference>
<proteinExistence type="predicted"/>
<name>A0A0F9RGA7_9ZZZZ</name>
<dbReference type="AlphaFoldDB" id="A0A0F9RGA7"/>
<accession>A0A0F9RGA7</accession>
<protein>
    <submittedName>
        <fullName evidence="1">Uncharacterized protein</fullName>
    </submittedName>
</protein>
<gene>
    <name evidence="1" type="ORF">LCGC14_0898000</name>
</gene>
<organism evidence="1">
    <name type="scientific">marine sediment metagenome</name>
    <dbReference type="NCBI Taxonomy" id="412755"/>
    <lineage>
        <taxon>unclassified sequences</taxon>
        <taxon>metagenomes</taxon>
        <taxon>ecological metagenomes</taxon>
    </lineage>
</organism>
<evidence type="ECO:0000313" key="1">
    <source>
        <dbReference type="EMBL" id="KKN24111.1"/>
    </source>
</evidence>
<comment type="caution">
    <text evidence="1">The sequence shown here is derived from an EMBL/GenBank/DDBJ whole genome shotgun (WGS) entry which is preliminary data.</text>
</comment>
<dbReference type="EMBL" id="LAZR01002908">
    <property type="protein sequence ID" value="KKN24111.1"/>
    <property type="molecule type" value="Genomic_DNA"/>
</dbReference>
<sequence>GMIVAVVVATVIGGTALEDALKRGATKAGPAWLPPKLAAAVGKAYDRLQSGDNEEEVTKELGAAVTKELGPAIIKSLLASDDSSSASAG</sequence>